<evidence type="ECO:0000256" key="3">
    <source>
        <dbReference type="ARBA" id="ARBA00022989"/>
    </source>
</evidence>
<comment type="subcellular location">
    <subcellularLocation>
        <location evidence="1">Membrane</location>
        <topology evidence="1">Multi-pass membrane protein</topology>
    </subcellularLocation>
</comment>
<keyword evidence="4 5" id="KW-0472">Membrane</keyword>
<evidence type="ECO:0000259" key="6">
    <source>
        <dbReference type="Pfam" id="PF13515"/>
    </source>
</evidence>
<reference evidence="7" key="1">
    <citation type="submission" date="2023-06" db="EMBL/GenBank/DDBJ databases">
        <title>MT1 and MT2 Draft Genomes of Novel Species.</title>
        <authorList>
            <person name="Venkateswaran K."/>
        </authorList>
    </citation>
    <scope>NUCLEOTIDE SEQUENCE</scope>
    <source>
        <strain evidence="7">F6_8S_P_1B</strain>
    </source>
</reference>
<feature type="transmembrane region" description="Helical" evidence="5">
    <location>
        <begin position="261"/>
        <end position="280"/>
    </location>
</feature>
<protein>
    <submittedName>
        <fullName evidence="7">FUSC family protein</fullName>
    </submittedName>
</protein>
<name>A0ABT8K6W3_9MICO</name>
<keyword evidence="8" id="KW-1185">Reference proteome</keyword>
<organism evidence="7 8">
    <name type="scientific">Leifsonia williamsii</name>
    <dbReference type="NCBI Taxonomy" id="3035919"/>
    <lineage>
        <taxon>Bacteria</taxon>
        <taxon>Bacillati</taxon>
        <taxon>Actinomycetota</taxon>
        <taxon>Actinomycetes</taxon>
        <taxon>Micrococcales</taxon>
        <taxon>Microbacteriaceae</taxon>
        <taxon>Leifsonia</taxon>
    </lineage>
</organism>
<evidence type="ECO:0000313" key="7">
    <source>
        <dbReference type="EMBL" id="MDN4613181.1"/>
    </source>
</evidence>
<comment type="caution">
    <text evidence="7">The sequence shown here is derived from an EMBL/GenBank/DDBJ whole genome shotgun (WGS) entry which is preliminary data.</text>
</comment>
<keyword evidence="2 5" id="KW-0812">Transmembrane</keyword>
<evidence type="ECO:0000256" key="1">
    <source>
        <dbReference type="ARBA" id="ARBA00004141"/>
    </source>
</evidence>
<feature type="transmembrane region" description="Helical" evidence="5">
    <location>
        <begin position="238"/>
        <end position="255"/>
    </location>
</feature>
<dbReference type="Pfam" id="PF13515">
    <property type="entry name" value="FUSC_2"/>
    <property type="match status" value="1"/>
</dbReference>
<feature type="transmembrane region" description="Helical" evidence="5">
    <location>
        <begin position="167"/>
        <end position="187"/>
    </location>
</feature>
<evidence type="ECO:0000256" key="5">
    <source>
        <dbReference type="SAM" id="Phobius"/>
    </source>
</evidence>
<evidence type="ECO:0000256" key="2">
    <source>
        <dbReference type="ARBA" id="ARBA00022692"/>
    </source>
</evidence>
<gene>
    <name evidence="7" type="ORF">P5G50_01845</name>
</gene>
<feature type="transmembrane region" description="Helical" evidence="5">
    <location>
        <begin position="80"/>
        <end position="97"/>
    </location>
</feature>
<dbReference type="Proteomes" id="UP001174208">
    <property type="component" value="Unassembled WGS sequence"/>
</dbReference>
<feature type="transmembrane region" description="Helical" evidence="5">
    <location>
        <begin position="127"/>
        <end position="147"/>
    </location>
</feature>
<keyword evidence="3 5" id="KW-1133">Transmembrane helix</keyword>
<dbReference type="RefSeq" id="WP_301209990.1">
    <property type="nucleotide sequence ID" value="NZ_JAROCF010000001.1"/>
</dbReference>
<feature type="transmembrane region" description="Helical" evidence="5">
    <location>
        <begin position="292"/>
        <end position="312"/>
    </location>
</feature>
<feature type="transmembrane region" description="Helical" evidence="5">
    <location>
        <begin position="104"/>
        <end position="121"/>
    </location>
</feature>
<evidence type="ECO:0000256" key="4">
    <source>
        <dbReference type="ARBA" id="ARBA00023136"/>
    </source>
</evidence>
<dbReference type="InterPro" id="IPR049453">
    <property type="entry name" value="Memb_transporter_dom"/>
</dbReference>
<dbReference type="EMBL" id="JAROCF010000001">
    <property type="protein sequence ID" value="MDN4613181.1"/>
    <property type="molecule type" value="Genomic_DNA"/>
</dbReference>
<sequence length="324" mass="33341">MRNGLSWSWSLFLLGLVLALPAAVATPFDPSIGLGLAIGVIPAAANRLAPRRAGRWVTVLVGIVAAAAMTFGASLTRTPVLAVVAIFVIGLVAPLWATRSRAGALVVSLALPLTGIGLSFSSVGTTAVLGLLMIGGSVYAWLVSLAWPQRLPPVRQQAPPPGSRAALSYGVLLGCAGALAATTGYLLHLEHVGWVTGACLLVMRPTRSLLFLRTIGRAVSVTLGAFAAAAFSAWGPPDLVLAIAVVLVLGAATATHDSRWYVTPGFTTFIALSLILQGNGESPAGRFNERTLETLLGVGIALIFGWLVPAVLSRGESASVGAER</sequence>
<feature type="domain" description="Integral membrane bound transporter" evidence="6">
    <location>
        <begin position="179"/>
        <end position="304"/>
    </location>
</feature>
<proteinExistence type="predicted"/>
<feature type="transmembrane region" description="Helical" evidence="5">
    <location>
        <begin position="31"/>
        <end position="49"/>
    </location>
</feature>
<evidence type="ECO:0000313" key="8">
    <source>
        <dbReference type="Proteomes" id="UP001174208"/>
    </source>
</evidence>
<accession>A0ABT8K6W3</accession>
<feature type="transmembrane region" description="Helical" evidence="5">
    <location>
        <begin position="56"/>
        <end position="74"/>
    </location>
</feature>